<dbReference type="RefSeq" id="XP_014673848.1">
    <property type="nucleotide sequence ID" value="XM_014818362.1"/>
</dbReference>
<gene>
    <name evidence="3" type="primary">LOC106814082</name>
</gene>
<dbReference type="GeneID" id="106814082"/>
<keyword evidence="1" id="KW-1133">Transmembrane helix</keyword>
<evidence type="ECO:0000313" key="2">
    <source>
        <dbReference type="Proteomes" id="UP000695022"/>
    </source>
</evidence>
<sequence>MFQSTLRQSIQRTSLFRFNLCFNNLTRNVIGFGSGQSQIETRRQRQRQQLFSKQTHINSHTQRRTTSRTQIEPILLKARAGAGRTVRLSLLKYSDETDPIRIGWVVRLANENGYLSWCRNSFLLTVVGVAAWVHEYVYFAKEVAIGMFLLAGINLCVGTGIFFYHNIVLYRIMHMSGPFLLLYIAIGLTNLSLWASAIALYTRWLTADMPKSANASEPKVC</sequence>
<evidence type="ECO:0000256" key="1">
    <source>
        <dbReference type="SAM" id="Phobius"/>
    </source>
</evidence>
<proteinExistence type="predicted"/>
<keyword evidence="1" id="KW-0812">Transmembrane</keyword>
<dbReference type="Proteomes" id="UP000695022">
    <property type="component" value="Unplaced"/>
</dbReference>
<feature type="transmembrane region" description="Helical" evidence="1">
    <location>
        <begin position="122"/>
        <end position="139"/>
    </location>
</feature>
<keyword evidence="2" id="KW-1185">Reference proteome</keyword>
<reference evidence="3" key="1">
    <citation type="submission" date="2025-08" db="UniProtKB">
        <authorList>
            <consortium name="RefSeq"/>
        </authorList>
    </citation>
    <scope>IDENTIFICATION</scope>
</reference>
<feature type="transmembrane region" description="Helical" evidence="1">
    <location>
        <begin position="145"/>
        <end position="167"/>
    </location>
</feature>
<name>A0ABM1ENS7_PRICU</name>
<protein>
    <submittedName>
        <fullName evidence="3">Uncharacterized protein LOC106814082</fullName>
    </submittedName>
</protein>
<accession>A0ABM1ENS7</accession>
<keyword evidence="1" id="KW-0472">Membrane</keyword>
<feature type="transmembrane region" description="Helical" evidence="1">
    <location>
        <begin position="179"/>
        <end position="201"/>
    </location>
</feature>
<evidence type="ECO:0000313" key="3">
    <source>
        <dbReference type="RefSeq" id="XP_014673848.1"/>
    </source>
</evidence>
<organism evidence="2 3">
    <name type="scientific">Priapulus caudatus</name>
    <name type="common">Priapulid worm</name>
    <dbReference type="NCBI Taxonomy" id="37621"/>
    <lineage>
        <taxon>Eukaryota</taxon>
        <taxon>Metazoa</taxon>
        <taxon>Ecdysozoa</taxon>
        <taxon>Scalidophora</taxon>
        <taxon>Priapulida</taxon>
        <taxon>Priapulimorpha</taxon>
        <taxon>Priapulimorphida</taxon>
        <taxon>Priapulidae</taxon>
        <taxon>Priapulus</taxon>
    </lineage>
</organism>